<dbReference type="GO" id="GO:0006412">
    <property type="term" value="P:translation"/>
    <property type="evidence" value="ECO:0007669"/>
    <property type="project" value="InterPro"/>
</dbReference>
<gene>
    <name evidence="5" type="primary">rps6</name>
</gene>
<accession>A0A192ZI75</accession>
<dbReference type="GO" id="GO:1990904">
    <property type="term" value="C:ribonucleoprotein complex"/>
    <property type="evidence" value="ECO:0007669"/>
    <property type="project" value="UniProtKB-KW"/>
</dbReference>
<evidence type="ECO:0000256" key="2">
    <source>
        <dbReference type="ARBA" id="ARBA00022980"/>
    </source>
</evidence>
<keyword evidence="3 4" id="KW-0687">Ribonucleoprotein</keyword>
<evidence type="ECO:0000256" key="1">
    <source>
        <dbReference type="ARBA" id="ARBA00009312"/>
    </source>
</evidence>
<dbReference type="Gene3D" id="1.20.5.2650">
    <property type="match status" value="1"/>
</dbReference>
<dbReference type="GO" id="GO:0003735">
    <property type="term" value="F:structural constituent of ribosome"/>
    <property type="evidence" value="ECO:0007669"/>
    <property type="project" value="InterPro"/>
</dbReference>
<dbReference type="InterPro" id="IPR001377">
    <property type="entry name" value="Ribosomal_eS6"/>
</dbReference>
<organism evidence="5">
    <name type="scientific">Stygiella incarcerata</name>
    <dbReference type="NCBI Taxonomy" id="1712417"/>
    <lineage>
        <taxon>Eukaryota</taxon>
        <taxon>Discoba</taxon>
        <taxon>Jakobida</taxon>
        <taxon>Andalucina</taxon>
        <taxon>Stygiellidae</taxon>
        <taxon>Stygiella</taxon>
    </lineage>
</organism>
<dbReference type="GO" id="GO:0005840">
    <property type="term" value="C:ribosome"/>
    <property type="evidence" value="ECO:0007669"/>
    <property type="project" value="UniProtKB-KW"/>
</dbReference>
<dbReference type="EMBL" id="KX235498">
    <property type="protein sequence ID" value="ANM86227.1"/>
    <property type="molecule type" value="mRNA"/>
</dbReference>
<protein>
    <recommendedName>
        <fullName evidence="4">40S ribosomal protein S6</fullName>
    </recommendedName>
</protein>
<sequence>MKLNIAFPHTGGQKTIEIDDERVLQQIYDKRISHEIAGEVIGEDFAGYIFKITGGHDKQGFPMRQGVLASGRVRLLLPVGNGNRRGRTGERNRKSVRGCIVAHDIAVLNLIIVKKGEKDIEGITDVSFPRRLGPKRASKIRKMFHLEKGADVRKYVVRRIIPTKKEGGKDTYKAPKIQRLITPARLQRKRRVRALQKQRREKARVEAAEFAELLRKRRQDLTEKRRVLHSRKTVKA</sequence>
<dbReference type="PROSITE" id="PS00578">
    <property type="entry name" value="RIBOSOMAL_S6E"/>
    <property type="match status" value="1"/>
</dbReference>
<proteinExistence type="evidence at transcript level"/>
<evidence type="ECO:0000313" key="5">
    <source>
        <dbReference type="EMBL" id="ANM86227.1"/>
    </source>
</evidence>
<dbReference type="SMART" id="SM01405">
    <property type="entry name" value="Ribosomal_S6e"/>
    <property type="match status" value="1"/>
</dbReference>
<dbReference type="PANTHER" id="PTHR11502">
    <property type="entry name" value="40S RIBOSOMAL PROTEIN S6"/>
    <property type="match status" value="1"/>
</dbReference>
<dbReference type="InterPro" id="IPR014401">
    <property type="entry name" value="Ribosomal_eS6-like"/>
</dbReference>
<dbReference type="PIRSF" id="PIRSF002129">
    <property type="entry name" value="Ribosom_S6_euk"/>
    <property type="match status" value="1"/>
</dbReference>
<dbReference type="Pfam" id="PF01092">
    <property type="entry name" value="Ribosomal_S6e"/>
    <property type="match status" value="1"/>
</dbReference>
<evidence type="ECO:0000256" key="4">
    <source>
        <dbReference type="PIRNR" id="PIRNR002129"/>
    </source>
</evidence>
<dbReference type="InterPro" id="IPR018282">
    <property type="entry name" value="Ribosomal_eS6_CS"/>
</dbReference>
<evidence type="ECO:0000256" key="3">
    <source>
        <dbReference type="ARBA" id="ARBA00023274"/>
    </source>
</evidence>
<reference evidence="5" key="1">
    <citation type="submission" date="2016-05" db="EMBL/GenBank/DDBJ databases">
        <title>Novel hydrogenosomes in the microaerophilic jakobid Stygiella incarcerata.</title>
        <authorList>
            <person name="Leger M.M."/>
            <person name="Eme L."/>
            <person name="Hug L.A."/>
            <person name="Roger A.J."/>
        </authorList>
    </citation>
    <scope>NUCLEOTIDE SEQUENCE</scope>
</reference>
<keyword evidence="2 4" id="KW-0689">Ribosomal protein</keyword>
<comment type="similarity">
    <text evidence="1 4">Belongs to the eukaryotic ribosomal protein eS6 family.</text>
</comment>
<name>A0A192ZI75_9EUKA</name>
<dbReference type="AlphaFoldDB" id="A0A192ZI75"/>